<dbReference type="RefSeq" id="WP_184837791.1">
    <property type="nucleotide sequence ID" value="NZ_JACHMN010000002.1"/>
</dbReference>
<name>A0A841BTC3_9ACTN</name>
<evidence type="ECO:0000313" key="3">
    <source>
        <dbReference type="Proteomes" id="UP000587527"/>
    </source>
</evidence>
<feature type="region of interest" description="Disordered" evidence="1">
    <location>
        <begin position="37"/>
        <end position="69"/>
    </location>
</feature>
<gene>
    <name evidence="2" type="ORF">F4553_003788</name>
</gene>
<evidence type="ECO:0000256" key="1">
    <source>
        <dbReference type="SAM" id="MobiDB-lite"/>
    </source>
</evidence>
<dbReference type="AlphaFoldDB" id="A0A841BTC3"/>
<evidence type="ECO:0000313" key="2">
    <source>
        <dbReference type="EMBL" id="MBB5870409.1"/>
    </source>
</evidence>
<dbReference type="EMBL" id="JACHMN010000002">
    <property type="protein sequence ID" value="MBB5870409.1"/>
    <property type="molecule type" value="Genomic_DNA"/>
</dbReference>
<dbReference type="Proteomes" id="UP000587527">
    <property type="component" value="Unassembled WGS sequence"/>
</dbReference>
<reference evidence="2 3" key="1">
    <citation type="submission" date="2020-08" db="EMBL/GenBank/DDBJ databases">
        <title>Sequencing the genomes of 1000 actinobacteria strains.</title>
        <authorList>
            <person name="Klenk H.-P."/>
        </authorList>
    </citation>
    <scope>NUCLEOTIDE SEQUENCE [LARGE SCALE GENOMIC DNA]</scope>
    <source>
        <strain evidence="2 3">DSM 45362</strain>
    </source>
</reference>
<proteinExistence type="predicted"/>
<accession>A0A841BTC3</accession>
<comment type="caution">
    <text evidence="2">The sequence shown here is derived from an EMBL/GenBank/DDBJ whole genome shotgun (WGS) entry which is preliminary data.</text>
</comment>
<organism evidence="2 3">
    <name type="scientific">Allocatelliglobosispora scoriae</name>
    <dbReference type="NCBI Taxonomy" id="643052"/>
    <lineage>
        <taxon>Bacteria</taxon>
        <taxon>Bacillati</taxon>
        <taxon>Actinomycetota</taxon>
        <taxon>Actinomycetes</taxon>
        <taxon>Micromonosporales</taxon>
        <taxon>Micromonosporaceae</taxon>
        <taxon>Allocatelliglobosispora</taxon>
    </lineage>
</organism>
<protein>
    <submittedName>
        <fullName evidence="2">Uncharacterized protein</fullName>
    </submittedName>
</protein>
<keyword evidence="3" id="KW-1185">Reference proteome</keyword>
<sequence>MADEPAEFWGELGIDPVEIALPGGVGYTLRAYRAPSVVTPTDVSERAEEEDPFAAKTRGAHSFDDDEDELPPIDEAELAAQALAAEAADEDYVRHAKSDDTALDLEPIKDVAEAADDDDEDEDDAAELDEVPVFLSHKGRLLLFKSAAGLVSFVKSKAPHDLAQLPEWKNLAKTITAARVEADDDDSYELDLVVENLRGGHDAWDSDLILSAGEIARDLGYALQLDSILSMLSPGAPLDELDEALRGAANGGIGGFMAKRRVKKIGAQQASLGWRTVIGKISSNVDWRD</sequence>